<dbReference type="GeneID" id="82885840"/>
<gene>
    <name evidence="5" type="primary">recX</name>
    <name evidence="9" type="ORF">C0Z10_07220</name>
</gene>
<dbReference type="KEGG" id="aji:C0Z10_07220"/>
<feature type="domain" description="RecX third three-helical" evidence="7">
    <location>
        <begin position="113"/>
        <end position="160"/>
    </location>
</feature>
<dbReference type="InterPro" id="IPR053925">
    <property type="entry name" value="RecX_HTH_3rd"/>
</dbReference>
<dbReference type="GO" id="GO:0005737">
    <property type="term" value="C:cytoplasm"/>
    <property type="evidence" value="ECO:0007669"/>
    <property type="project" value="UniProtKB-SubCell"/>
</dbReference>
<dbReference type="PANTHER" id="PTHR33602:SF1">
    <property type="entry name" value="REGULATORY PROTEIN RECX FAMILY PROTEIN"/>
    <property type="match status" value="1"/>
</dbReference>
<evidence type="ECO:0000259" key="6">
    <source>
        <dbReference type="Pfam" id="PF02631"/>
    </source>
</evidence>
<sequence>MNRRSRKPVERSREEWYAFAREAVLRRLDDRARTRHELADALRGKEVPSDVAAAVLDRFEELGLVDDADFADQWVRSRQASRGLSRRALSMELRRKGVDEETIARSTAGVSEEDELEAATRLAVTRIRAGRGVESTRLTRRVLAALARKGYSSQICWQAIRAAQRELGEEETAQEGPEEI</sequence>
<evidence type="ECO:0000256" key="1">
    <source>
        <dbReference type="ARBA" id="ARBA00004496"/>
    </source>
</evidence>
<dbReference type="EMBL" id="CP025570">
    <property type="protein sequence ID" value="AZZ39574.1"/>
    <property type="molecule type" value="Genomic_DNA"/>
</dbReference>
<feature type="domain" description="RecX second three-helical" evidence="6">
    <location>
        <begin position="66"/>
        <end position="104"/>
    </location>
</feature>
<reference evidence="10" key="1">
    <citation type="submission" date="2017-12" db="EMBL/GenBank/DDBJ databases">
        <title>Whole genome sequencing of Acidipropionibacterium jensenii strains JS279 and JS280.</title>
        <authorList>
            <person name="Deptula P."/>
            <person name="Laine P."/>
            <person name="Smolander O.-P."/>
            <person name="Paulin L."/>
            <person name="Auvinen P."/>
            <person name="Varmanen P."/>
        </authorList>
    </citation>
    <scope>NUCLEOTIDE SEQUENCE [LARGE SCALE GENOMIC DNA]</scope>
    <source>
        <strain evidence="10">JS280</strain>
    </source>
</reference>
<dbReference type="GO" id="GO:0006282">
    <property type="term" value="P:regulation of DNA repair"/>
    <property type="evidence" value="ECO:0007669"/>
    <property type="project" value="UniProtKB-UniRule"/>
</dbReference>
<evidence type="ECO:0000259" key="7">
    <source>
        <dbReference type="Pfam" id="PF21981"/>
    </source>
</evidence>
<dbReference type="InterPro" id="IPR003783">
    <property type="entry name" value="Regulatory_RecX"/>
</dbReference>
<comment type="function">
    <text evidence="5">Modulates RecA activity.</text>
</comment>
<evidence type="ECO:0000256" key="2">
    <source>
        <dbReference type="ARBA" id="ARBA00009695"/>
    </source>
</evidence>
<evidence type="ECO:0000259" key="8">
    <source>
        <dbReference type="Pfam" id="PF21982"/>
    </source>
</evidence>
<dbReference type="InterPro" id="IPR053924">
    <property type="entry name" value="RecX_HTH_2nd"/>
</dbReference>
<comment type="similarity">
    <text evidence="2 5">Belongs to the RecX family.</text>
</comment>
<dbReference type="InterPro" id="IPR053926">
    <property type="entry name" value="RecX_HTH_1st"/>
</dbReference>
<dbReference type="Proteomes" id="UP000285875">
    <property type="component" value="Chromosome"/>
</dbReference>
<feature type="domain" description="RecX first three-helical" evidence="8">
    <location>
        <begin position="20"/>
        <end position="58"/>
    </location>
</feature>
<name>A0A3Q9UKH0_9ACTN</name>
<organism evidence="9 10">
    <name type="scientific">Acidipropionibacterium jensenii</name>
    <dbReference type="NCBI Taxonomy" id="1749"/>
    <lineage>
        <taxon>Bacteria</taxon>
        <taxon>Bacillati</taxon>
        <taxon>Actinomycetota</taxon>
        <taxon>Actinomycetes</taxon>
        <taxon>Propionibacteriales</taxon>
        <taxon>Propionibacteriaceae</taxon>
        <taxon>Acidipropionibacterium</taxon>
    </lineage>
</organism>
<dbReference type="RefSeq" id="WP_097798935.1">
    <property type="nucleotide sequence ID" value="NZ_CP025570.1"/>
</dbReference>
<evidence type="ECO:0000313" key="9">
    <source>
        <dbReference type="EMBL" id="AZZ39574.1"/>
    </source>
</evidence>
<dbReference type="PANTHER" id="PTHR33602">
    <property type="entry name" value="REGULATORY PROTEIN RECX FAMILY PROTEIN"/>
    <property type="match status" value="1"/>
</dbReference>
<dbReference type="Pfam" id="PF21982">
    <property type="entry name" value="RecX_HTH1"/>
    <property type="match status" value="1"/>
</dbReference>
<dbReference type="Pfam" id="PF21981">
    <property type="entry name" value="RecX_HTH3"/>
    <property type="match status" value="1"/>
</dbReference>
<proteinExistence type="inferred from homology"/>
<evidence type="ECO:0000256" key="4">
    <source>
        <dbReference type="ARBA" id="ARBA00022490"/>
    </source>
</evidence>
<accession>A0A3Q9UKH0</accession>
<dbReference type="InterPro" id="IPR036388">
    <property type="entry name" value="WH-like_DNA-bd_sf"/>
</dbReference>
<protein>
    <recommendedName>
        <fullName evidence="3 5">Regulatory protein RecX</fullName>
    </recommendedName>
</protein>
<dbReference type="HAMAP" id="MF_01114">
    <property type="entry name" value="RecX"/>
    <property type="match status" value="1"/>
</dbReference>
<evidence type="ECO:0000256" key="3">
    <source>
        <dbReference type="ARBA" id="ARBA00018111"/>
    </source>
</evidence>
<dbReference type="Gene3D" id="1.10.10.10">
    <property type="entry name" value="Winged helix-like DNA-binding domain superfamily/Winged helix DNA-binding domain"/>
    <property type="match status" value="3"/>
</dbReference>
<evidence type="ECO:0000256" key="5">
    <source>
        <dbReference type="HAMAP-Rule" id="MF_01114"/>
    </source>
</evidence>
<keyword evidence="4 5" id="KW-0963">Cytoplasm</keyword>
<comment type="subcellular location">
    <subcellularLocation>
        <location evidence="1 5">Cytoplasm</location>
    </subcellularLocation>
</comment>
<evidence type="ECO:0000313" key="10">
    <source>
        <dbReference type="Proteomes" id="UP000285875"/>
    </source>
</evidence>
<dbReference type="Pfam" id="PF02631">
    <property type="entry name" value="RecX_HTH2"/>
    <property type="match status" value="1"/>
</dbReference>
<dbReference type="AlphaFoldDB" id="A0A3Q9UKH0"/>